<dbReference type="PRINTS" id="PR01415">
    <property type="entry name" value="ANKYRIN"/>
</dbReference>
<sequence>MVTRKALLRAIVSGKVREVEKVLRKRRKFSVKFSRFLVTIAVRRKKSKIARLLIKRFASLKKRKIIYSFTTPLLYASHLGDFKVVKTLVKNGVNLNGQSRNGCSALHIAVKKQHTNILKYLIRHGARADLKGRAKYNRGFTPLHYACVYNNVEYASILIKYNTDVVNPEGLDDIHPIHLSVSYNNLEVTSLLLKYIKDINLRFSESIYETRRDPVERIFGLPNEEPTLLHWAVAETELLIIKLLVDKGADVNVKTKSGITPLMIAARVNELEPLRILLEQNPSVNDIDSSGITALYYVYNVREAHESRYYFLNSPDSQYDKEKLELLINAGADIYAECSFEFNLNLKSILNLAIYFGRALAVRYLLYKTSLGSRQLDYSLIELAAFDIMAVDQGSRNNRALITNLQDDALMLQSYLTAFIENRHEVGIWATKDTLEKVTAFVSTIQTHNLDTYYRQDKQYLLRSENLFKSQLMGPNGITCWHFIVEDRERLVKLAFNKDLVAKFDFFNFNSDKRTFYYSKLFSDKFNYAMAKSATLEECIETISNLFKQVIPHDCCVYIAYCFSNEELKQLVDFYHLFL</sequence>
<dbReference type="Pfam" id="PF12796">
    <property type="entry name" value="Ank_2"/>
    <property type="match status" value="3"/>
</dbReference>
<dbReference type="InterPro" id="IPR002110">
    <property type="entry name" value="Ankyrin_rpt"/>
</dbReference>
<evidence type="ECO:0000256" key="2">
    <source>
        <dbReference type="ARBA" id="ARBA00023043"/>
    </source>
</evidence>
<dbReference type="Proteomes" id="UP000826195">
    <property type="component" value="Unassembled WGS sequence"/>
</dbReference>
<feature type="repeat" description="ANK" evidence="3">
    <location>
        <begin position="224"/>
        <end position="256"/>
    </location>
</feature>
<dbReference type="SUPFAM" id="SSF48403">
    <property type="entry name" value="Ankyrin repeat"/>
    <property type="match status" value="1"/>
</dbReference>
<name>A0AAV7I4W3_COTGL</name>
<evidence type="ECO:0000256" key="3">
    <source>
        <dbReference type="PROSITE-ProRule" id="PRU00023"/>
    </source>
</evidence>
<evidence type="ECO:0008006" key="6">
    <source>
        <dbReference type="Google" id="ProtNLM"/>
    </source>
</evidence>
<evidence type="ECO:0000313" key="4">
    <source>
        <dbReference type="EMBL" id="KAH0553667.1"/>
    </source>
</evidence>
<dbReference type="PROSITE" id="PS50088">
    <property type="entry name" value="ANK_REPEAT"/>
    <property type="match status" value="5"/>
</dbReference>
<keyword evidence="1" id="KW-0677">Repeat</keyword>
<dbReference type="InterPro" id="IPR036770">
    <property type="entry name" value="Ankyrin_rpt-contain_sf"/>
</dbReference>
<dbReference type="PANTHER" id="PTHR24198">
    <property type="entry name" value="ANKYRIN REPEAT AND PROTEIN KINASE DOMAIN-CONTAINING PROTEIN"/>
    <property type="match status" value="1"/>
</dbReference>
<comment type="caution">
    <text evidence="4">The sequence shown here is derived from an EMBL/GenBank/DDBJ whole genome shotgun (WGS) entry which is preliminary data.</text>
</comment>
<evidence type="ECO:0000313" key="5">
    <source>
        <dbReference type="Proteomes" id="UP000826195"/>
    </source>
</evidence>
<accession>A0AAV7I4W3</accession>
<keyword evidence="2 3" id="KW-0040">ANK repeat</keyword>
<protein>
    <recommendedName>
        <fullName evidence="6">Ankyrin repeat protein</fullName>
    </recommendedName>
</protein>
<gene>
    <name evidence="4" type="ORF">KQX54_003313</name>
</gene>
<evidence type="ECO:0000256" key="1">
    <source>
        <dbReference type="ARBA" id="ARBA00022737"/>
    </source>
</evidence>
<organism evidence="4 5">
    <name type="scientific">Cotesia glomerata</name>
    <name type="common">Lepidopteran parasitic wasp</name>
    <name type="synonym">Apanteles glomeratus</name>
    <dbReference type="NCBI Taxonomy" id="32391"/>
    <lineage>
        <taxon>Eukaryota</taxon>
        <taxon>Metazoa</taxon>
        <taxon>Ecdysozoa</taxon>
        <taxon>Arthropoda</taxon>
        <taxon>Hexapoda</taxon>
        <taxon>Insecta</taxon>
        <taxon>Pterygota</taxon>
        <taxon>Neoptera</taxon>
        <taxon>Endopterygota</taxon>
        <taxon>Hymenoptera</taxon>
        <taxon>Apocrita</taxon>
        <taxon>Ichneumonoidea</taxon>
        <taxon>Braconidae</taxon>
        <taxon>Microgastrinae</taxon>
        <taxon>Cotesia</taxon>
    </lineage>
</organism>
<dbReference type="EMBL" id="JAHXZJ010001119">
    <property type="protein sequence ID" value="KAH0553667.1"/>
    <property type="molecule type" value="Genomic_DNA"/>
</dbReference>
<feature type="repeat" description="ANK" evidence="3">
    <location>
        <begin position="138"/>
        <end position="165"/>
    </location>
</feature>
<dbReference type="SMART" id="SM00248">
    <property type="entry name" value="ANK"/>
    <property type="match status" value="8"/>
</dbReference>
<keyword evidence="5" id="KW-1185">Reference proteome</keyword>
<dbReference type="Gene3D" id="1.25.40.20">
    <property type="entry name" value="Ankyrin repeat-containing domain"/>
    <property type="match status" value="2"/>
</dbReference>
<dbReference type="PANTHER" id="PTHR24198:SF165">
    <property type="entry name" value="ANKYRIN REPEAT-CONTAINING PROTEIN-RELATED"/>
    <property type="match status" value="1"/>
</dbReference>
<proteinExistence type="predicted"/>
<feature type="repeat" description="ANK" evidence="3">
    <location>
        <begin position="101"/>
        <end position="133"/>
    </location>
</feature>
<feature type="repeat" description="ANK" evidence="3">
    <location>
        <begin position="257"/>
        <end position="289"/>
    </location>
</feature>
<reference evidence="4 5" key="1">
    <citation type="journal article" date="2021" name="J. Hered.">
        <title>A chromosome-level genome assembly of the parasitoid wasp, Cotesia glomerata (Hymenoptera: Braconidae).</title>
        <authorList>
            <person name="Pinto B.J."/>
            <person name="Weis J.J."/>
            <person name="Gamble T."/>
            <person name="Ode P.J."/>
            <person name="Paul R."/>
            <person name="Zaspel J.M."/>
        </authorList>
    </citation>
    <scope>NUCLEOTIDE SEQUENCE [LARGE SCALE GENOMIC DNA]</scope>
    <source>
        <strain evidence="4">CgM1</strain>
    </source>
</reference>
<dbReference type="AlphaFoldDB" id="A0AAV7I4W3"/>
<dbReference type="PROSITE" id="PS50297">
    <property type="entry name" value="ANK_REP_REGION"/>
    <property type="match status" value="5"/>
</dbReference>
<feature type="repeat" description="ANK" evidence="3">
    <location>
        <begin position="68"/>
        <end position="100"/>
    </location>
</feature>